<protein>
    <submittedName>
        <fullName evidence="3">Stage II sporulation protein D</fullName>
    </submittedName>
</protein>
<feature type="chain" id="PRO_5011631769" evidence="1">
    <location>
        <begin position="19"/>
        <end position="401"/>
    </location>
</feature>
<keyword evidence="4" id="KW-1185">Reference proteome</keyword>
<dbReference type="GO" id="GO:0030288">
    <property type="term" value="C:outer membrane-bounded periplasmic space"/>
    <property type="evidence" value="ECO:0007669"/>
    <property type="project" value="TreeGrafter"/>
</dbReference>
<dbReference type="InterPro" id="IPR013486">
    <property type="entry name" value="SpoIID/LytB"/>
</dbReference>
<gene>
    <name evidence="3" type="ORF">SAMN05216323_103134</name>
</gene>
<reference evidence="3 4" key="1">
    <citation type="submission" date="2016-09" db="EMBL/GenBank/DDBJ databases">
        <authorList>
            <person name="Capua I."/>
            <person name="De Benedictis P."/>
            <person name="Joannis T."/>
            <person name="Lombin L.H."/>
            <person name="Cattoli G."/>
        </authorList>
    </citation>
    <scope>NUCLEOTIDE SEQUENCE [LARGE SCALE GENOMIC DNA]</scope>
    <source>
        <strain evidence="3 4">A7P-90m</strain>
    </source>
</reference>
<dbReference type="STRING" id="1640674.SAMN05216323_103134"/>
<sequence>MKNFLVLAFLVVSCNLSANTDSLRIALFYTQPLSSVAIVTEGEYHLMLDSSRSVSITSGEMLFFSISEGKVRVRTASKHIGSFNSVVLYSNTSSGSFKTMPTNPKLAARWYDDNAILTPQNGKLLLVNHVELEKYIAGVVEAEAGNSAKPEFYKAQVLLARTYALGHTDKHAPEGFSLCDDVHCQAFKGRSTRNPEIFKAALATHRQVVADSTGKLIIAAFHSTCGGETANSEQVWPKAKYYLTRVADPFCVGKRNATWEKRMPVNVFTSYLSSKGFSSSSLTGEGLSFLQESRKTYYKIGRDSIAFARIRTDLGLRSAFFSVTKVDGEVVLKGKGYGHGVGMCQIGAMEMANRGMDYIAIINFYFKGVKIIPIEEVTNFFPDAREVELIVGEPNTSDIGQ</sequence>
<dbReference type="Pfam" id="PF08486">
    <property type="entry name" value="SpoIID"/>
    <property type="match status" value="1"/>
</dbReference>
<dbReference type="InterPro" id="IPR013693">
    <property type="entry name" value="SpoIID/LytB_N"/>
</dbReference>
<evidence type="ECO:0000313" key="4">
    <source>
        <dbReference type="Proteomes" id="UP000199452"/>
    </source>
</evidence>
<dbReference type="Proteomes" id="UP000199452">
    <property type="component" value="Unassembled WGS sequence"/>
</dbReference>
<feature type="domain" description="Sporulation stage II protein D amidase enhancer LytB N-terminal" evidence="2">
    <location>
        <begin position="121"/>
        <end position="209"/>
    </location>
</feature>
<dbReference type="PANTHER" id="PTHR30032">
    <property type="entry name" value="N-ACETYLMURAMOYL-L-ALANINE AMIDASE-RELATED"/>
    <property type="match status" value="1"/>
</dbReference>
<dbReference type="GO" id="GO:0030435">
    <property type="term" value="P:sporulation resulting in formation of a cellular spore"/>
    <property type="evidence" value="ECO:0007669"/>
    <property type="project" value="InterPro"/>
</dbReference>
<accession>A0A1G6LJQ0</accession>
<feature type="signal peptide" evidence="1">
    <location>
        <begin position="1"/>
        <end position="18"/>
    </location>
</feature>
<evidence type="ECO:0000256" key="1">
    <source>
        <dbReference type="SAM" id="SignalP"/>
    </source>
</evidence>
<dbReference type="OrthoDB" id="9794671at2"/>
<name>A0A1G6LJQ0_9BACT</name>
<organism evidence="3 4">
    <name type="scientific">Williamwhitmania taraxaci</name>
    <dbReference type="NCBI Taxonomy" id="1640674"/>
    <lineage>
        <taxon>Bacteria</taxon>
        <taxon>Pseudomonadati</taxon>
        <taxon>Bacteroidota</taxon>
        <taxon>Bacteroidia</taxon>
        <taxon>Bacteroidales</taxon>
        <taxon>Williamwhitmaniaceae</taxon>
        <taxon>Williamwhitmania</taxon>
    </lineage>
</organism>
<keyword evidence="1" id="KW-0732">Signal</keyword>
<dbReference type="AlphaFoldDB" id="A0A1G6LJQ0"/>
<evidence type="ECO:0000259" key="2">
    <source>
        <dbReference type="Pfam" id="PF08486"/>
    </source>
</evidence>
<dbReference type="PANTHER" id="PTHR30032:SF4">
    <property type="entry name" value="AMIDASE ENHANCER"/>
    <property type="match status" value="1"/>
</dbReference>
<evidence type="ECO:0000313" key="3">
    <source>
        <dbReference type="EMBL" id="SDC43602.1"/>
    </source>
</evidence>
<proteinExistence type="predicted"/>
<dbReference type="InterPro" id="IPR051922">
    <property type="entry name" value="Bact_Sporulation_Assoc"/>
</dbReference>
<dbReference type="NCBIfam" id="TIGR02669">
    <property type="entry name" value="SpoIID_LytB"/>
    <property type="match status" value="1"/>
</dbReference>
<dbReference type="EMBL" id="FMYP01000031">
    <property type="protein sequence ID" value="SDC43602.1"/>
    <property type="molecule type" value="Genomic_DNA"/>
</dbReference>
<dbReference type="RefSeq" id="WP_092438316.1">
    <property type="nucleotide sequence ID" value="NZ_FMYP01000031.1"/>
</dbReference>